<dbReference type="RefSeq" id="WP_063000615.1">
    <property type="nucleotide sequence ID" value="NZ_BMMH01000035.1"/>
</dbReference>
<reference evidence="2" key="2">
    <citation type="submission" date="2020-09" db="EMBL/GenBank/DDBJ databases">
        <authorList>
            <person name="Sun Q."/>
            <person name="Zhou Y."/>
        </authorList>
    </citation>
    <scope>NUCLEOTIDE SEQUENCE</scope>
    <source>
        <strain evidence="2">CGMCC 4.3508</strain>
    </source>
</reference>
<name>A0A917RYE8_9NOCA</name>
<sequence length="89" mass="10152">MDRLNPLRYDLGYPCRNPRCYAAVHVSPNCPVPRYDRPRSATPSEVRGAQRLVQLQREGKAPVVKPIPMWWVWLVPPGVVIFGLLLLFG</sequence>
<proteinExistence type="predicted"/>
<protein>
    <submittedName>
        <fullName evidence="2">Uncharacterized protein</fullName>
    </submittedName>
</protein>
<dbReference type="EMBL" id="BMMH01000035">
    <property type="protein sequence ID" value="GGL44080.1"/>
    <property type="molecule type" value="Genomic_DNA"/>
</dbReference>
<evidence type="ECO:0000313" key="3">
    <source>
        <dbReference type="Proteomes" id="UP000638263"/>
    </source>
</evidence>
<dbReference type="AlphaFoldDB" id="A0A917RYE8"/>
<reference evidence="2" key="1">
    <citation type="journal article" date="2014" name="Int. J. Syst. Evol. Microbiol.">
        <title>Complete genome sequence of Corynebacterium casei LMG S-19264T (=DSM 44701T), isolated from a smear-ripened cheese.</title>
        <authorList>
            <consortium name="US DOE Joint Genome Institute (JGI-PGF)"/>
            <person name="Walter F."/>
            <person name="Albersmeier A."/>
            <person name="Kalinowski J."/>
            <person name="Ruckert C."/>
        </authorList>
    </citation>
    <scope>NUCLEOTIDE SEQUENCE</scope>
    <source>
        <strain evidence="2">CGMCC 4.3508</strain>
    </source>
</reference>
<accession>A0A917RYE8</accession>
<keyword evidence="3" id="KW-1185">Reference proteome</keyword>
<organism evidence="2 3">
    <name type="scientific">Nocardia jinanensis</name>
    <dbReference type="NCBI Taxonomy" id="382504"/>
    <lineage>
        <taxon>Bacteria</taxon>
        <taxon>Bacillati</taxon>
        <taxon>Actinomycetota</taxon>
        <taxon>Actinomycetes</taxon>
        <taxon>Mycobacteriales</taxon>
        <taxon>Nocardiaceae</taxon>
        <taxon>Nocardia</taxon>
    </lineage>
</organism>
<keyword evidence="1" id="KW-0812">Transmembrane</keyword>
<gene>
    <name evidence="2" type="ORF">GCM10011588_68500</name>
</gene>
<evidence type="ECO:0000313" key="2">
    <source>
        <dbReference type="EMBL" id="GGL44080.1"/>
    </source>
</evidence>
<feature type="transmembrane region" description="Helical" evidence="1">
    <location>
        <begin position="70"/>
        <end position="88"/>
    </location>
</feature>
<evidence type="ECO:0000256" key="1">
    <source>
        <dbReference type="SAM" id="Phobius"/>
    </source>
</evidence>
<keyword evidence="1" id="KW-0472">Membrane</keyword>
<keyword evidence="1" id="KW-1133">Transmembrane helix</keyword>
<dbReference type="Proteomes" id="UP000638263">
    <property type="component" value="Unassembled WGS sequence"/>
</dbReference>
<comment type="caution">
    <text evidence="2">The sequence shown here is derived from an EMBL/GenBank/DDBJ whole genome shotgun (WGS) entry which is preliminary data.</text>
</comment>